<protein>
    <submittedName>
        <fullName evidence="2">Uncharacterized protein</fullName>
    </submittedName>
</protein>
<evidence type="ECO:0000313" key="2">
    <source>
        <dbReference type="EMBL" id="AGS73515.1"/>
    </source>
</evidence>
<evidence type="ECO:0000313" key="3">
    <source>
        <dbReference type="Proteomes" id="UP000015423"/>
    </source>
</evidence>
<dbReference type="HOGENOM" id="CLU_2792047_0_0_11"/>
<dbReference type="RefSeq" id="WP_020937665.1">
    <property type="nucleotide sequence ID" value="NC_021985.1"/>
</dbReference>
<dbReference type="EMBL" id="CP006259">
    <property type="protein sequence ID" value="AGS67179.1"/>
    <property type="molecule type" value="Genomic_DNA"/>
</dbReference>
<reference evidence="3" key="1">
    <citation type="submission" date="2012-10" db="EMBL/GenBank/DDBJ databases">
        <title>The complete genome sequence of Streptomyces collinus Tu 365.</title>
        <authorList>
            <person name="Ruckert C."/>
            <person name="Szczepanowski R."/>
            <person name="Goesmann A."/>
            <person name="Pross E.K."/>
            <person name="Musiol E.M."/>
            <person name="Blin K."/>
            <person name="Wohlleben W."/>
            <person name="Puhler A."/>
            <person name="Weber T."/>
            <person name="Kalinowski J."/>
        </authorList>
    </citation>
    <scope>NUCLEOTIDE SEQUENCE [LARGE SCALE GENOMIC DNA]</scope>
    <source>
        <strain evidence="3">DSM 40733 / Tue 365</strain>
    </source>
</reference>
<reference evidence="2" key="3">
    <citation type="submission" date="2015-08" db="EMBL/GenBank/DDBJ databases">
        <authorList>
            <person name="Weber T."/>
            <person name="Iftime D."/>
        </authorList>
    </citation>
    <scope>NUCLEOTIDE SEQUENCE</scope>
    <source>
        <strain evidence="2">Tu 365</strain>
    </source>
</reference>
<reference evidence="2 3" key="2">
    <citation type="journal article" date="2013" name="J. Biotechnol.">
        <title>Complete genome sequence of the kirromycin producer Streptomyces collinus Tu 365 consisting of a linear chromosome and two linear plasmids.</title>
        <authorList>
            <person name="Ruckert C."/>
            <person name="Szczepanowski R."/>
            <person name="Albersmeier A."/>
            <person name="Goesmann A."/>
            <person name="Iftime D."/>
            <person name="Musiol E.M."/>
            <person name="Blin K."/>
            <person name="Wohlleben W."/>
            <person name="Puhler A."/>
            <person name="Kalinowski J."/>
            <person name="Weber T."/>
        </authorList>
    </citation>
    <scope>NUCLEOTIDE SEQUENCE [LARGE SCALE GENOMIC DNA]</scope>
    <source>
        <strain evidence="3">DSM 40733 / Tue 365</strain>
        <strain evidence="2">Tu 365</strain>
    </source>
</reference>
<dbReference type="PATRIC" id="fig|1214242.5.peg.355"/>
<name>S5VZQ6_STRC3</name>
<dbReference type="Proteomes" id="UP000015423">
    <property type="component" value="Chromosome"/>
</dbReference>
<accession>S5VZQ6</accession>
<evidence type="ECO:0000313" key="1">
    <source>
        <dbReference type="EMBL" id="AGS67179.1"/>
    </source>
</evidence>
<dbReference type="Gene3D" id="6.10.140.1830">
    <property type="match status" value="1"/>
</dbReference>
<dbReference type="KEGG" id="sci:B446_33555"/>
<dbReference type="KEGG" id="sci:B446_01735"/>
<sequence length="68" mass="6930">MRHGRGEWISIGRVADEPSAPADLVWGAVRSGDAGALAAALGVEGQGRDRPLERAIAALAALTGQPGR</sequence>
<dbReference type="AlphaFoldDB" id="S5VZQ6"/>
<proteinExistence type="predicted"/>
<keyword evidence="3" id="KW-1185">Reference proteome</keyword>
<organism evidence="2 3">
    <name type="scientific">Streptomyces collinus (strain DSM 40733 / Tue 365)</name>
    <dbReference type="NCBI Taxonomy" id="1214242"/>
    <lineage>
        <taxon>Bacteria</taxon>
        <taxon>Bacillati</taxon>
        <taxon>Actinomycetota</taxon>
        <taxon>Actinomycetes</taxon>
        <taxon>Kitasatosporales</taxon>
        <taxon>Streptomycetaceae</taxon>
        <taxon>Streptomyces</taxon>
    </lineage>
</organism>
<gene>
    <name evidence="1" type="ORF">B446_01735</name>
    <name evidence="2" type="ORF">B446_33555</name>
</gene>
<dbReference type="EMBL" id="CP006259">
    <property type="protein sequence ID" value="AGS73515.1"/>
    <property type="molecule type" value="Genomic_DNA"/>
</dbReference>